<accession>B8MEJ7</accession>
<dbReference type="VEuPathDB" id="FungiDB:TSTA_017000"/>
<dbReference type="Gene3D" id="4.10.240.10">
    <property type="entry name" value="Zn(2)-C6 fungal-type DNA-binding domain"/>
    <property type="match status" value="1"/>
</dbReference>
<dbReference type="Pfam" id="PF11951">
    <property type="entry name" value="Fungal_trans_2"/>
    <property type="match status" value="1"/>
</dbReference>
<dbReference type="OMA" id="NLARYHQ"/>
<dbReference type="InterPro" id="IPR053157">
    <property type="entry name" value="Sterol_Uptake_Regulator"/>
</dbReference>
<dbReference type="EMBL" id="EQ962656">
    <property type="protein sequence ID" value="EED16624.1"/>
    <property type="molecule type" value="Genomic_DNA"/>
</dbReference>
<dbReference type="RefSeq" id="XP_002483858.1">
    <property type="nucleotide sequence ID" value="XM_002483813.1"/>
</dbReference>
<reference evidence="7" key="1">
    <citation type="journal article" date="2015" name="Genome Announc.">
        <title>Genome sequence of the AIDS-associated pathogen Penicillium marneffei (ATCC18224) and its near taxonomic relative Talaromyces stipitatus (ATCC10500).</title>
        <authorList>
            <person name="Nierman W.C."/>
            <person name="Fedorova-Abrams N.D."/>
            <person name="Andrianopoulos A."/>
        </authorList>
    </citation>
    <scope>NUCLEOTIDE SEQUENCE [LARGE SCALE GENOMIC DNA]</scope>
    <source>
        <strain evidence="7">ATCC 10500 / CBS 375.48 / QM 6759 / NRRL 1006</strain>
    </source>
</reference>
<dbReference type="InterPro" id="IPR021858">
    <property type="entry name" value="Fun_TF"/>
</dbReference>
<dbReference type="CDD" id="cd00067">
    <property type="entry name" value="GAL4"/>
    <property type="match status" value="1"/>
</dbReference>
<evidence type="ECO:0000313" key="7">
    <source>
        <dbReference type="Proteomes" id="UP000001745"/>
    </source>
</evidence>
<dbReference type="PROSITE" id="PS50048">
    <property type="entry name" value="ZN2_CY6_FUNGAL_2"/>
    <property type="match status" value="1"/>
</dbReference>
<dbReference type="SMART" id="SM00066">
    <property type="entry name" value="GAL4"/>
    <property type="match status" value="1"/>
</dbReference>
<sequence>MPSRRQHLKSRHGCLTCKSRKVKCDFQRPVCSHCSRRKERCRYTEDAPNLSHNRLSHAYRRNAMYSSEGHLSAPLFTSLPNLEQILLHHFSSSVSLTLSDRSDFQEVWSHHVPRDSYDYPHLMHSILAISALHLSQTANPENLADIRFYAALATNHHVTALSLLTPHVTGVTINNFDAMYATAMLVFLYALMTLSDSSCLSQHIVALSELAKGILAVRREGEEKCEIKKSYLLRDYCAWDHPPPLPDGLHRTVRNVEHLVASLPETKEKTENKTEYQQAIRILSCTLNAVNLNREHPAMVFMWLTLVNRRYIELVESKDTMALMILGHYGICMLQVKDKWWFAKCGAYLVSAVHRILDN</sequence>
<keyword evidence="3" id="KW-0804">Transcription</keyword>
<keyword evidence="4" id="KW-0539">Nucleus</keyword>
<evidence type="ECO:0000256" key="3">
    <source>
        <dbReference type="ARBA" id="ARBA00023163"/>
    </source>
</evidence>
<dbReference type="GO" id="GO:0003677">
    <property type="term" value="F:DNA binding"/>
    <property type="evidence" value="ECO:0007669"/>
    <property type="project" value="UniProtKB-KW"/>
</dbReference>
<dbReference type="Proteomes" id="UP000001745">
    <property type="component" value="Unassembled WGS sequence"/>
</dbReference>
<dbReference type="PROSITE" id="PS00463">
    <property type="entry name" value="ZN2_CY6_FUNGAL_1"/>
    <property type="match status" value="1"/>
</dbReference>
<dbReference type="eggNOG" id="ENOG502QRM1">
    <property type="taxonomic scope" value="Eukaryota"/>
</dbReference>
<dbReference type="PhylomeDB" id="B8MEJ7"/>
<feature type="domain" description="Zn(2)-C6 fungal-type" evidence="5">
    <location>
        <begin position="13"/>
        <end position="43"/>
    </location>
</feature>
<dbReference type="STRING" id="441959.B8MEJ7"/>
<evidence type="ECO:0000256" key="1">
    <source>
        <dbReference type="ARBA" id="ARBA00023015"/>
    </source>
</evidence>
<dbReference type="SUPFAM" id="SSF57701">
    <property type="entry name" value="Zn2/Cys6 DNA-binding domain"/>
    <property type="match status" value="1"/>
</dbReference>
<dbReference type="PANTHER" id="PTHR47784:SF5">
    <property type="entry name" value="STEROL UPTAKE CONTROL PROTEIN 2"/>
    <property type="match status" value="1"/>
</dbReference>
<dbReference type="AlphaFoldDB" id="B8MEJ7"/>
<dbReference type="GeneID" id="8103673"/>
<organism evidence="6 7">
    <name type="scientific">Talaromyces stipitatus (strain ATCC 10500 / CBS 375.48 / QM 6759 / NRRL 1006)</name>
    <name type="common">Penicillium stipitatum</name>
    <dbReference type="NCBI Taxonomy" id="441959"/>
    <lineage>
        <taxon>Eukaryota</taxon>
        <taxon>Fungi</taxon>
        <taxon>Dikarya</taxon>
        <taxon>Ascomycota</taxon>
        <taxon>Pezizomycotina</taxon>
        <taxon>Eurotiomycetes</taxon>
        <taxon>Eurotiomycetidae</taxon>
        <taxon>Eurotiales</taxon>
        <taxon>Trichocomaceae</taxon>
        <taxon>Talaromyces</taxon>
        <taxon>Talaromyces sect. Talaromyces</taxon>
    </lineage>
</organism>
<proteinExistence type="predicted"/>
<dbReference type="GO" id="GO:0001228">
    <property type="term" value="F:DNA-binding transcription activator activity, RNA polymerase II-specific"/>
    <property type="evidence" value="ECO:0007669"/>
    <property type="project" value="TreeGrafter"/>
</dbReference>
<dbReference type="InParanoid" id="B8MEJ7"/>
<dbReference type="InterPro" id="IPR001138">
    <property type="entry name" value="Zn2Cys6_DnaBD"/>
</dbReference>
<name>B8MEJ7_TALSN</name>
<evidence type="ECO:0000256" key="2">
    <source>
        <dbReference type="ARBA" id="ARBA00023125"/>
    </source>
</evidence>
<dbReference type="OrthoDB" id="5386330at2759"/>
<keyword evidence="1" id="KW-0805">Transcription regulation</keyword>
<dbReference type="Pfam" id="PF00172">
    <property type="entry name" value="Zn_clus"/>
    <property type="match status" value="1"/>
</dbReference>
<evidence type="ECO:0000256" key="4">
    <source>
        <dbReference type="ARBA" id="ARBA00023242"/>
    </source>
</evidence>
<dbReference type="PANTHER" id="PTHR47784">
    <property type="entry name" value="STEROL UPTAKE CONTROL PROTEIN 2"/>
    <property type="match status" value="1"/>
</dbReference>
<keyword evidence="2" id="KW-0238">DNA-binding</keyword>
<evidence type="ECO:0000313" key="6">
    <source>
        <dbReference type="EMBL" id="EED16624.1"/>
    </source>
</evidence>
<dbReference type="HOGENOM" id="CLU_024934_5_2_1"/>
<evidence type="ECO:0000259" key="5">
    <source>
        <dbReference type="PROSITE" id="PS50048"/>
    </source>
</evidence>
<protein>
    <recommendedName>
        <fullName evidence="5">Zn(2)-C6 fungal-type domain-containing protein</fullName>
    </recommendedName>
</protein>
<gene>
    <name evidence="6" type="ORF">TSTA_017000</name>
</gene>
<dbReference type="InterPro" id="IPR036864">
    <property type="entry name" value="Zn2-C6_fun-type_DNA-bd_sf"/>
</dbReference>
<dbReference type="GO" id="GO:0008270">
    <property type="term" value="F:zinc ion binding"/>
    <property type="evidence" value="ECO:0007669"/>
    <property type="project" value="InterPro"/>
</dbReference>
<keyword evidence="7" id="KW-1185">Reference proteome</keyword>